<dbReference type="EMBL" id="JBBNAF010000005">
    <property type="protein sequence ID" value="KAK9143299.1"/>
    <property type="molecule type" value="Genomic_DNA"/>
</dbReference>
<evidence type="ECO:0000313" key="8">
    <source>
        <dbReference type="EMBL" id="KAK9143299.1"/>
    </source>
</evidence>
<feature type="compositionally biased region" description="Low complexity" evidence="5">
    <location>
        <begin position="105"/>
        <end position="118"/>
    </location>
</feature>
<evidence type="ECO:0000256" key="2">
    <source>
        <dbReference type="ARBA" id="ARBA00022729"/>
    </source>
</evidence>
<evidence type="ECO:0000313" key="9">
    <source>
        <dbReference type="Proteomes" id="UP001420932"/>
    </source>
</evidence>
<dbReference type="CDD" id="cd00010">
    <property type="entry name" value="AAI_LTSS"/>
    <property type="match status" value="1"/>
</dbReference>
<keyword evidence="4" id="KW-0325">Glycoprotein</keyword>
<feature type="chain" id="PRO_5042984660" description="Bifunctional inhibitor/plant lipid transfer protein/seed storage helical domain-containing protein" evidence="6">
    <location>
        <begin position="27"/>
        <end position="150"/>
    </location>
</feature>
<evidence type="ECO:0000256" key="5">
    <source>
        <dbReference type="SAM" id="MobiDB-lite"/>
    </source>
</evidence>
<evidence type="ECO:0000256" key="3">
    <source>
        <dbReference type="ARBA" id="ARBA00023157"/>
    </source>
</evidence>
<organism evidence="8 9">
    <name type="scientific">Stephania yunnanensis</name>
    <dbReference type="NCBI Taxonomy" id="152371"/>
    <lineage>
        <taxon>Eukaryota</taxon>
        <taxon>Viridiplantae</taxon>
        <taxon>Streptophyta</taxon>
        <taxon>Embryophyta</taxon>
        <taxon>Tracheophyta</taxon>
        <taxon>Spermatophyta</taxon>
        <taxon>Magnoliopsida</taxon>
        <taxon>Ranunculales</taxon>
        <taxon>Menispermaceae</taxon>
        <taxon>Menispermoideae</taxon>
        <taxon>Cissampelideae</taxon>
        <taxon>Stephania</taxon>
    </lineage>
</organism>
<dbReference type="Gene3D" id="1.10.110.10">
    <property type="entry name" value="Plant lipid-transfer and hydrophobic proteins"/>
    <property type="match status" value="1"/>
</dbReference>
<feature type="signal peptide" evidence="6">
    <location>
        <begin position="1"/>
        <end position="26"/>
    </location>
</feature>
<dbReference type="Pfam" id="PF14368">
    <property type="entry name" value="LTP_2"/>
    <property type="match status" value="1"/>
</dbReference>
<evidence type="ECO:0000259" key="7">
    <source>
        <dbReference type="Pfam" id="PF14368"/>
    </source>
</evidence>
<dbReference type="AlphaFoldDB" id="A0AAP0K0P1"/>
<sequence length="150" mass="15597">MGRFLMSSSVAAALAVVLMVAAQTQGQFPDCAAKLASCGAYLNTTTKPPESCCQPINDTLRTQKACLCNLYNNPSVFRSLGINLTQALSIPLRCGISNDVSSCKTSTPATPPTASLTPPGVPGGDKGGSSKMAWMGVSTILIFWASIMAY</sequence>
<proteinExistence type="inferred from homology"/>
<name>A0AAP0K0P1_9MAGN</name>
<dbReference type="InterPro" id="IPR043325">
    <property type="entry name" value="LTSS"/>
</dbReference>
<reference evidence="8 9" key="1">
    <citation type="submission" date="2024-01" db="EMBL/GenBank/DDBJ databases">
        <title>Genome assemblies of Stephania.</title>
        <authorList>
            <person name="Yang L."/>
        </authorList>
    </citation>
    <scope>NUCLEOTIDE SEQUENCE [LARGE SCALE GENOMIC DNA]</scope>
    <source>
        <strain evidence="8">YNDBR</strain>
        <tissue evidence="8">Leaf</tissue>
    </source>
</reference>
<evidence type="ECO:0000256" key="4">
    <source>
        <dbReference type="ARBA" id="ARBA00023180"/>
    </source>
</evidence>
<dbReference type="InterPro" id="IPR036312">
    <property type="entry name" value="Bifun_inhib/LTP/seed_sf"/>
</dbReference>
<keyword evidence="2 6" id="KW-0732">Signal</keyword>
<feature type="region of interest" description="Disordered" evidence="5">
    <location>
        <begin position="105"/>
        <end position="128"/>
    </location>
</feature>
<dbReference type="InterPro" id="IPR016140">
    <property type="entry name" value="Bifunc_inhib/LTP/seed_store"/>
</dbReference>
<comment type="similarity">
    <text evidence="1">Belongs to the plant LTP family.</text>
</comment>
<keyword evidence="9" id="KW-1185">Reference proteome</keyword>
<evidence type="ECO:0000256" key="6">
    <source>
        <dbReference type="SAM" id="SignalP"/>
    </source>
</evidence>
<gene>
    <name evidence="8" type="ORF">Syun_012699</name>
</gene>
<accession>A0AAP0K0P1</accession>
<dbReference type="PANTHER" id="PTHR33044">
    <property type="entry name" value="BIFUNCTIONAL INHIBITOR/LIPID-TRANSFER PROTEIN/SEED STORAGE 2S ALBUMIN SUPERFAMILY PROTEIN-RELATED"/>
    <property type="match status" value="1"/>
</dbReference>
<protein>
    <recommendedName>
        <fullName evidence="7">Bifunctional inhibitor/plant lipid transfer protein/seed storage helical domain-containing protein</fullName>
    </recommendedName>
</protein>
<evidence type="ECO:0000256" key="1">
    <source>
        <dbReference type="ARBA" id="ARBA00009748"/>
    </source>
</evidence>
<dbReference type="Proteomes" id="UP001420932">
    <property type="component" value="Unassembled WGS sequence"/>
</dbReference>
<keyword evidence="3" id="KW-1015">Disulfide bond</keyword>
<comment type="caution">
    <text evidence="8">The sequence shown here is derived from an EMBL/GenBank/DDBJ whole genome shotgun (WGS) entry which is preliminary data.</text>
</comment>
<feature type="domain" description="Bifunctional inhibitor/plant lipid transfer protein/seed storage helical" evidence="7">
    <location>
        <begin position="16"/>
        <end position="103"/>
    </location>
</feature>
<dbReference type="SUPFAM" id="SSF47699">
    <property type="entry name" value="Bifunctional inhibitor/lipid-transfer protein/seed storage 2S albumin"/>
    <property type="match status" value="1"/>
</dbReference>